<evidence type="ECO:0000259" key="4">
    <source>
        <dbReference type="SMART" id="SM00530"/>
    </source>
</evidence>
<name>A0ABU7FVT0_9ACTN</name>
<keyword evidence="3" id="KW-1133">Transmembrane helix</keyword>
<organism evidence="5 6">
    <name type="scientific">Streptomyces chiangmaiensis</name>
    <dbReference type="NCBI Taxonomy" id="766497"/>
    <lineage>
        <taxon>Bacteria</taxon>
        <taxon>Bacillati</taxon>
        <taxon>Actinomycetota</taxon>
        <taxon>Actinomycetes</taxon>
        <taxon>Kitasatosporales</taxon>
        <taxon>Streptomycetaceae</taxon>
        <taxon>Streptomyces</taxon>
    </lineage>
</organism>
<evidence type="ECO:0000256" key="1">
    <source>
        <dbReference type="ARBA" id="ARBA00048313"/>
    </source>
</evidence>
<comment type="caution">
    <text evidence="5">The sequence shown here is derived from an EMBL/GenBank/DDBJ whole genome shotgun (WGS) entry which is preliminary data.</text>
</comment>
<keyword evidence="3" id="KW-0812">Transmembrane</keyword>
<dbReference type="EMBL" id="JAYWVC010000303">
    <property type="protein sequence ID" value="MED7828034.1"/>
    <property type="molecule type" value="Genomic_DNA"/>
</dbReference>
<dbReference type="RefSeq" id="WP_329512396.1">
    <property type="nucleotide sequence ID" value="NZ_BAAAYZ010000047.1"/>
</dbReference>
<feature type="transmembrane region" description="Helical" evidence="3">
    <location>
        <begin position="402"/>
        <end position="424"/>
    </location>
</feature>
<feature type="compositionally biased region" description="Pro residues" evidence="2">
    <location>
        <begin position="7"/>
        <end position="17"/>
    </location>
</feature>
<comment type="catalytic activity">
    <reaction evidence="1">
        <text>(S)-malate + NAD(+) = oxaloacetate + NADH + H(+)</text>
        <dbReference type="Rhea" id="RHEA:21432"/>
        <dbReference type="ChEBI" id="CHEBI:15378"/>
        <dbReference type="ChEBI" id="CHEBI:15589"/>
        <dbReference type="ChEBI" id="CHEBI:16452"/>
        <dbReference type="ChEBI" id="CHEBI:57540"/>
        <dbReference type="ChEBI" id="CHEBI:57945"/>
        <dbReference type="EC" id="1.1.1.37"/>
    </reaction>
</comment>
<feature type="compositionally biased region" description="Polar residues" evidence="2">
    <location>
        <begin position="378"/>
        <end position="396"/>
    </location>
</feature>
<feature type="region of interest" description="Disordered" evidence="2">
    <location>
        <begin position="224"/>
        <end position="270"/>
    </location>
</feature>
<dbReference type="CDD" id="cd00093">
    <property type="entry name" value="HTH_XRE"/>
    <property type="match status" value="1"/>
</dbReference>
<keyword evidence="3" id="KW-0472">Membrane</keyword>
<dbReference type="InterPro" id="IPR001387">
    <property type="entry name" value="Cro/C1-type_HTH"/>
</dbReference>
<evidence type="ECO:0000256" key="3">
    <source>
        <dbReference type="SAM" id="Phobius"/>
    </source>
</evidence>
<dbReference type="InterPro" id="IPR010982">
    <property type="entry name" value="Lambda_DNA-bd_dom_sf"/>
</dbReference>
<feature type="domain" description="HTH cro/C1-type" evidence="4">
    <location>
        <begin position="23"/>
        <end position="78"/>
    </location>
</feature>
<feature type="region of interest" description="Disordered" evidence="2">
    <location>
        <begin position="1"/>
        <end position="20"/>
    </location>
</feature>
<evidence type="ECO:0000313" key="6">
    <source>
        <dbReference type="Proteomes" id="UP001333996"/>
    </source>
</evidence>
<dbReference type="Proteomes" id="UP001333996">
    <property type="component" value="Unassembled WGS sequence"/>
</dbReference>
<dbReference type="InterPro" id="IPR021224">
    <property type="entry name" value="DUF2690"/>
</dbReference>
<keyword evidence="6" id="KW-1185">Reference proteome</keyword>
<reference evidence="5" key="1">
    <citation type="submission" date="2024-01" db="EMBL/GenBank/DDBJ databases">
        <title>First draft genome sequence data of TA4-1, the type strain of Gram-positive actinobacterium Streptomyces chiangmaiensis.</title>
        <authorList>
            <person name="Yasawong M."/>
            <person name="Nantapong N."/>
        </authorList>
    </citation>
    <scope>NUCLEOTIDE SEQUENCE</scope>
    <source>
        <strain evidence="5">TA4-1</strain>
    </source>
</reference>
<evidence type="ECO:0000256" key="2">
    <source>
        <dbReference type="SAM" id="MobiDB-lite"/>
    </source>
</evidence>
<evidence type="ECO:0000313" key="5">
    <source>
        <dbReference type="EMBL" id="MED7828034.1"/>
    </source>
</evidence>
<gene>
    <name evidence="5" type="ORF">VXC91_40660</name>
</gene>
<dbReference type="SMART" id="SM00530">
    <property type="entry name" value="HTH_XRE"/>
    <property type="match status" value="3"/>
</dbReference>
<dbReference type="PROSITE" id="PS00068">
    <property type="entry name" value="MDH"/>
    <property type="match status" value="1"/>
</dbReference>
<dbReference type="SUPFAM" id="SSF47413">
    <property type="entry name" value="lambda repressor-like DNA-binding domains"/>
    <property type="match status" value="2"/>
</dbReference>
<feature type="region of interest" description="Disordered" evidence="2">
    <location>
        <begin position="353"/>
        <end position="396"/>
    </location>
</feature>
<protein>
    <submittedName>
        <fullName evidence="5">Helix-turn-helix domain-containing protein</fullName>
    </submittedName>
</protein>
<feature type="domain" description="HTH cro/C1-type" evidence="4">
    <location>
        <begin position="284"/>
        <end position="341"/>
    </location>
</feature>
<feature type="domain" description="HTH cro/C1-type" evidence="4">
    <location>
        <begin position="149"/>
        <end position="211"/>
    </location>
</feature>
<feature type="compositionally biased region" description="Low complexity" evidence="2">
    <location>
        <begin position="245"/>
        <end position="258"/>
    </location>
</feature>
<dbReference type="Pfam" id="PF10901">
    <property type="entry name" value="DUF2690"/>
    <property type="match status" value="1"/>
</dbReference>
<proteinExistence type="predicted"/>
<sequence length="570" mass="62011">MMARPESPIPETAPPPLRHFAQRMRSSRKATGINYRDMAKVANYSASALSQGASGKELPTWELTRAYILACDEDENEWQAFWEETQKLLSEPSAPSREEPADHNQVIESERGLSGAPRLATVKVPTIPKSTPIASFRADWDGPEYIVTALQLLRARAGQPSLRQLEARFRRNGQWISKTTLSRALGDERRLPSLELTLGLAQACDAAKDEQLLLRQAWHRIRSQKNAVGVPPPEEDTSPAAPAETGGPTLPQQPTTSPRRSTDRLAELDGTEEPAAELVALLNLLRRYMGELGWSYMVLSKRTGVTASTWNRWYTHKKLPTRDALISFANAAPTVVDREELLGLWHAAWQAQETKQARAAGPVPAGAEQEDRQAAGTPATTRSPEQLASTETTPQTEVKKQAGWVVAVIMSVVVLAGGGALWGINTSAYNPANTQGTSPLASPTTSPATAPPLTTCHRDSCTSVEPKESICSLDAITAYIGRKFGATIELRYSPRCAAAWAKMSNTSPGDGVTITSKNGDSEEYRQQYGHNAYTRMIPVTRLDDARACAKIQNRGTVCVAAPELSSPTPT</sequence>
<accession>A0ABU7FVT0</accession>
<dbReference type="InterPro" id="IPR001252">
    <property type="entry name" value="Malate_DH_AS"/>
</dbReference>